<gene>
    <name evidence="1" type="ORF">KL86SPO_50002</name>
</gene>
<evidence type="ECO:0000313" key="1">
    <source>
        <dbReference type="EMBL" id="SCM82231.1"/>
    </source>
</evidence>
<dbReference type="EMBL" id="FMJE01000005">
    <property type="protein sequence ID" value="SCM82231.1"/>
    <property type="molecule type" value="Genomic_DNA"/>
</dbReference>
<reference evidence="1" key="1">
    <citation type="submission" date="2016-08" db="EMBL/GenBank/DDBJ databases">
        <authorList>
            <person name="Seilhamer J.J."/>
        </authorList>
    </citation>
    <scope>NUCLEOTIDE SEQUENCE</scope>
    <source>
        <strain evidence="1">86</strain>
    </source>
</reference>
<name>A0A212LXI5_9FIRM</name>
<protein>
    <submittedName>
        <fullName evidence="1">Uncharacterized protein</fullName>
    </submittedName>
</protein>
<sequence length="50" mass="5641">MCCRQGLDAGRVFFIVVYGLKKSSVTGGIIEIVFDFVWCLQDFFAYVGKL</sequence>
<accession>A0A212LXI5</accession>
<proteinExistence type="predicted"/>
<organism evidence="1">
    <name type="scientific">uncultured Sporomusa sp</name>
    <dbReference type="NCBI Taxonomy" id="307249"/>
    <lineage>
        <taxon>Bacteria</taxon>
        <taxon>Bacillati</taxon>
        <taxon>Bacillota</taxon>
        <taxon>Negativicutes</taxon>
        <taxon>Selenomonadales</taxon>
        <taxon>Sporomusaceae</taxon>
        <taxon>Sporomusa</taxon>
        <taxon>environmental samples</taxon>
    </lineage>
</organism>
<dbReference type="AlphaFoldDB" id="A0A212LXI5"/>